<dbReference type="Proteomes" id="UP000193685">
    <property type="component" value="Unassembled WGS sequence"/>
</dbReference>
<dbReference type="GeneID" id="63787319"/>
<accession>A0A1Y2EYB3</accession>
<dbReference type="RefSeq" id="XP_040722692.1">
    <property type="nucleotide sequence ID" value="XM_040870720.1"/>
</dbReference>
<protein>
    <submittedName>
        <fullName evidence="2">Uncharacterized protein</fullName>
    </submittedName>
</protein>
<evidence type="ECO:0000313" key="2">
    <source>
        <dbReference type="EMBL" id="ORY76612.1"/>
    </source>
</evidence>
<keyword evidence="3" id="KW-1185">Reference proteome</keyword>
<dbReference type="AlphaFoldDB" id="A0A1Y2EYB3"/>
<proteinExistence type="predicted"/>
<evidence type="ECO:0000256" key="1">
    <source>
        <dbReference type="SAM" id="SignalP"/>
    </source>
</evidence>
<evidence type="ECO:0000313" key="3">
    <source>
        <dbReference type="Proteomes" id="UP000193685"/>
    </source>
</evidence>
<sequence>MVHVSKLSALLILLAHHVIGKDEEQFGQDKVCCPPDLKAYIAKYSADKPMKSVTLTGIHNNINNKKFREATCNLKADHKILLDQMKKPSKNGISKQQPCGLLIEVAVGQHRGNRSTIACKLDDSPV</sequence>
<name>A0A1Y2EYB3_PROLT</name>
<comment type="caution">
    <text evidence="2">The sequence shown here is derived from an EMBL/GenBank/DDBJ whole genome shotgun (WGS) entry which is preliminary data.</text>
</comment>
<gene>
    <name evidence="2" type="ORF">BCR37DRAFT_389331</name>
</gene>
<feature type="signal peptide" evidence="1">
    <location>
        <begin position="1"/>
        <end position="20"/>
    </location>
</feature>
<feature type="chain" id="PRO_5012553558" evidence="1">
    <location>
        <begin position="21"/>
        <end position="126"/>
    </location>
</feature>
<dbReference type="EMBL" id="MCFI01000022">
    <property type="protein sequence ID" value="ORY76612.1"/>
    <property type="molecule type" value="Genomic_DNA"/>
</dbReference>
<keyword evidence="1" id="KW-0732">Signal</keyword>
<reference evidence="2 3" key="1">
    <citation type="submission" date="2016-07" db="EMBL/GenBank/DDBJ databases">
        <title>Pervasive Adenine N6-methylation of Active Genes in Fungi.</title>
        <authorList>
            <consortium name="DOE Joint Genome Institute"/>
            <person name="Mondo S.J."/>
            <person name="Dannebaum R.O."/>
            <person name="Kuo R.C."/>
            <person name="Labutti K."/>
            <person name="Haridas S."/>
            <person name="Kuo A."/>
            <person name="Salamov A."/>
            <person name="Ahrendt S.R."/>
            <person name="Lipzen A."/>
            <person name="Sullivan W."/>
            <person name="Andreopoulos W.B."/>
            <person name="Clum A."/>
            <person name="Lindquist E."/>
            <person name="Daum C."/>
            <person name="Ramamoorthy G.K."/>
            <person name="Gryganskyi A."/>
            <person name="Culley D."/>
            <person name="Magnuson J.K."/>
            <person name="James T.Y."/>
            <person name="O'Malley M.A."/>
            <person name="Stajich J.E."/>
            <person name="Spatafora J.W."/>
            <person name="Visel A."/>
            <person name="Grigoriev I.V."/>
        </authorList>
    </citation>
    <scope>NUCLEOTIDE SEQUENCE [LARGE SCALE GENOMIC DNA]</scope>
    <source>
        <strain evidence="2 3">12-1054</strain>
    </source>
</reference>
<organism evidence="2 3">
    <name type="scientific">Protomyces lactucae-debilis</name>
    <dbReference type="NCBI Taxonomy" id="2754530"/>
    <lineage>
        <taxon>Eukaryota</taxon>
        <taxon>Fungi</taxon>
        <taxon>Dikarya</taxon>
        <taxon>Ascomycota</taxon>
        <taxon>Taphrinomycotina</taxon>
        <taxon>Taphrinomycetes</taxon>
        <taxon>Taphrinales</taxon>
        <taxon>Protomycetaceae</taxon>
        <taxon>Protomyces</taxon>
    </lineage>
</organism>